<dbReference type="Gene3D" id="3.40.630.30">
    <property type="match status" value="1"/>
</dbReference>
<comment type="caution">
    <text evidence="2">The sequence shown here is derived from an EMBL/GenBank/DDBJ whole genome shotgun (WGS) entry which is preliminary data.</text>
</comment>
<dbReference type="Proteomes" id="UP000285740">
    <property type="component" value="Unassembled WGS sequence"/>
</dbReference>
<dbReference type="AlphaFoldDB" id="A0A413TAK5"/>
<dbReference type="Pfam" id="PF00583">
    <property type="entry name" value="Acetyltransf_1"/>
    <property type="match status" value="1"/>
</dbReference>
<evidence type="ECO:0000313" key="2">
    <source>
        <dbReference type="EMBL" id="RHA82116.1"/>
    </source>
</evidence>
<gene>
    <name evidence="2" type="ORF">DW918_00845</name>
</gene>
<evidence type="ECO:0000313" key="3">
    <source>
        <dbReference type="Proteomes" id="UP000285740"/>
    </source>
</evidence>
<dbReference type="CDD" id="cd04301">
    <property type="entry name" value="NAT_SF"/>
    <property type="match status" value="1"/>
</dbReference>
<dbReference type="PANTHER" id="PTHR43617:SF38">
    <property type="entry name" value="N-ACETYLTRANSFERASE DOMAIN-CONTAINING PROTEIN"/>
    <property type="match status" value="1"/>
</dbReference>
<dbReference type="EMBL" id="QSFV01000001">
    <property type="protein sequence ID" value="RHA82116.1"/>
    <property type="molecule type" value="Genomic_DNA"/>
</dbReference>
<dbReference type="PANTHER" id="PTHR43617">
    <property type="entry name" value="L-AMINO ACID N-ACETYLTRANSFERASE"/>
    <property type="match status" value="1"/>
</dbReference>
<accession>A0A413TAK5</accession>
<protein>
    <submittedName>
        <fullName evidence="2">GNAT family N-acetyltransferase</fullName>
    </submittedName>
</protein>
<dbReference type="PROSITE" id="PS51186">
    <property type="entry name" value="GNAT"/>
    <property type="match status" value="1"/>
</dbReference>
<dbReference type="GO" id="GO:0016747">
    <property type="term" value="F:acyltransferase activity, transferring groups other than amino-acyl groups"/>
    <property type="evidence" value="ECO:0007669"/>
    <property type="project" value="InterPro"/>
</dbReference>
<dbReference type="RefSeq" id="WP_118029953.1">
    <property type="nucleotide sequence ID" value="NZ_QSFV01000001.1"/>
</dbReference>
<dbReference type="InterPro" id="IPR016181">
    <property type="entry name" value="Acyl_CoA_acyltransferase"/>
</dbReference>
<name>A0A413TAK5_9FIRM</name>
<feature type="domain" description="N-acetyltransferase" evidence="1">
    <location>
        <begin position="1"/>
        <end position="159"/>
    </location>
</feature>
<dbReference type="SUPFAM" id="SSF55729">
    <property type="entry name" value="Acyl-CoA N-acyltransferases (Nat)"/>
    <property type="match status" value="1"/>
</dbReference>
<dbReference type="InterPro" id="IPR000182">
    <property type="entry name" value="GNAT_dom"/>
</dbReference>
<dbReference type="InterPro" id="IPR050276">
    <property type="entry name" value="MshD_Acetyltransferase"/>
</dbReference>
<organism evidence="2 3">
    <name type="scientific">Eubacterium ventriosum</name>
    <dbReference type="NCBI Taxonomy" id="39496"/>
    <lineage>
        <taxon>Bacteria</taxon>
        <taxon>Bacillati</taxon>
        <taxon>Bacillota</taxon>
        <taxon>Clostridia</taxon>
        <taxon>Eubacteriales</taxon>
        <taxon>Eubacteriaceae</taxon>
        <taxon>Eubacterium</taxon>
    </lineage>
</organism>
<proteinExistence type="predicted"/>
<reference evidence="2 3" key="1">
    <citation type="submission" date="2018-08" db="EMBL/GenBank/DDBJ databases">
        <title>A genome reference for cultivated species of the human gut microbiota.</title>
        <authorList>
            <person name="Zou Y."/>
            <person name="Xue W."/>
            <person name="Luo G."/>
        </authorList>
    </citation>
    <scope>NUCLEOTIDE SEQUENCE [LARGE SCALE GENOMIC DNA]</scope>
    <source>
        <strain evidence="2 3">AM42-30</strain>
    </source>
</reference>
<sequence length="159" mass="18672">MIRKITQNDIVQCVKVIKESFETVAKEFDITEENGPRFTAFATDEKRIDWHLNGEHRPMYGYIEGNQIVGYYSLLVKENGECELNNLSVLPKYRHHKIGYQLLKHAFEKAIELNCSKISIGIVEENAVLRKWYEMYGFVHTGTEKYDFFPFTCGYMEKN</sequence>
<evidence type="ECO:0000259" key="1">
    <source>
        <dbReference type="PROSITE" id="PS51186"/>
    </source>
</evidence>
<keyword evidence="2" id="KW-0808">Transferase</keyword>